<dbReference type="EMBL" id="BSNX01000037">
    <property type="protein sequence ID" value="GLQ73743.1"/>
    <property type="molecule type" value="Genomic_DNA"/>
</dbReference>
<proteinExistence type="predicted"/>
<reference evidence="2" key="1">
    <citation type="journal article" date="2019" name="Int. J. Syst. Evol. Microbiol.">
        <title>The Global Catalogue of Microorganisms (GCM) 10K type strain sequencing project: providing services to taxonomists for standard genome sequencing and annotation.</title>
        <authorList>
            <consortium name="The Broad Institute Genomics Platform"/>
            <consortium name="The Broad Institute Genome Sequencing Center for Infectious Disease"/>
            <person name="Wu L."/>
            <person name="Ma J."/>
        </authorList>
    </citation>
    <scope>NUCLEOTIDE SEQUENCE [LARGE SCALE GENOMIC DNA]</scope>
    <source>
        <strain evidence="2">NBRC 15640</strain>
    </source>
</reference>
<dbReference type="Proteomes" id="UP001156690">
    <property type="component" value="Unassembled WGS sequence"/>
</dbReference>
<organism evidence="1 2">
    <name type="scientific">Vibrio penaeicida</name>
    <dbReference type="NCBI Taxonomy" id="104609"/>
    <lineage>
        <taxon>Bacteria</taxon>
        <taxon>Pseudomonadati</taxon>
        <taxon>Pseudomonadota</taxon>
        <taxon>Gammaproteobacteria</taxon>
        <taxon>Vibrionales</taxon>
        <taxon>Vibrionaceae</taxon>
        <taxon>Vibrio</taxon>
    </lineage>
</organism>
<comment type="caution">
    <text evidence="1">The sequence shown here is derived from an EMBL/GenBank/DDBJ whole genome shotgun (WGS) entry which is preliminary data.</text>
</comment>
<dbReference type="AlphaFoldDB" id="A0AAV5NTB9"/>
<name>A0AAV5NTB9_9VIBR</name>
<keyword evidence="2" id="KW-1185">Reference proteome</keyword>
<evidence type="ECO:0000313" key="1">
    <source>
        <dbReference type="EMBL" id="GLQ73743.1"/>
    </source>
</evidence>
<gene>
    <name evidence="1" type="ORF">GCM10007932_31030</name>
</gene>
<protein>
    <submittedName>
        <fullName evidence="1">Uncharacterized protein</fullName>
    </submittedName>
</protein>
<evidence type="ECO:0000313" key="2">
    <source>
        <dbReference type="Proteomes" id="UP001156690"/>
    </source>
</evidence>
<accession>A0AAV5NTB9</accession>
<sequence>MFEIEGICDWCKRPSYLTRHNYVDGKYHHSCEKCNDLAKLDVRQFNLAEQQLRDQREE</sequence>